<dbReference type="GO" id="GO:0000977">
    <property type="term" value="F:RNA polymerase II transcription regulatory region sequence-specific DNA binding"/>
    <property type="evidence" value="ECO:0007669"/>
    <property type="project" value="TreeGrafter"/>
</dbReference>
<organism evidence="8 9">
    <name type="scientific">Portunus trituberculatus</name>
    <name type="common">Swimming crab</name>
    <name type="synonym">Neptunus trituberculatus</name>
    <dbReference type="NCBI Taxonomy" id="210409"/>
    <lineage>
        <taxon>Eukaryota</taxon>
        <taxon>Metazoa</taxon>
        <taxon>Ecdysozoa</taxon>
        <taxon>Arthropoda</taxon>
        <taxon>Crustacea</taxon>
        <taxon>Multicrustacea</taxon>
        <taxon>Malacostraca</taxon>
        <taxon>Eumalacostraca</taxon>
        <taxon>Eucarida</taxon>
        <taxon>Decapoda</taxon>
        <taxon>Pleocyemata</taxon>
        <taxon>Brachyura</taxon>
        <taxon>Eubrachyura</taxon>
        <taxon>Portunoidea</taxon>
        <taxon>Portunidae</taxon>
        <taxon>Portuninae</taxon>
        <taxon>Portunus</taxon>
    </lineage>
</organism>
<feature type="domain" description="C2H2-type" evidence="7">
    <location>
        <begin position="1371"/>
        <end position="1398"/>
    </location>
</feature>
<dbReference type="EMBL" id="VSRR010005624">
    <property type="protein sequence ID" value="MPC42953.1"/>
    <property type="molecule type" value="Genomic_DNA"/>
</dbReference>
<dbReference type="Gene3D" id="3.30.160.60">
    <property type="entry name" value="Classic Zinc Finger"/>
    <property type="match status" value="2"/>
</dbReference>
<dbReference type="GO" id="GO:0005634">
    <property type="term" value="C:nucleus"/>
    <property type="evidence" value="ECO:0007669"/>
    <property type="project" value="TreeGrafter"/>
</dbReference>
<evidence type="ECO:0000313" key="9">
    <source>
        <dbReference type="Proteomes" id="UP000324222"/>
    </source>
</evidence>
<accession>A0A5B7FCV8</accession>
<proteinExistence type="predicted"/>
<feature type="region of interest" description="Disordered" evidence="6">
    <location>
        <begin position="590"/>
        <end position="627"/>
    </location>
</feature>
<feature type="compositionally biased region" description="Polar residues" evidence="6">
    <location>
        <begin position="986"/>
        <end position="1002"/>
    </location>
</feature>
<evidence type="ECO:0000256" key="4">
    <source>
        <dbReference type="ARBA" id="ARBA00022833"/>
    </source>
</evidence>
<reference evidence="8 9" key="1">
    <citation type="submission" date="2019-05" db="EMBL/GenBank/DDBJ databases">
        <title>Another draft genome of Portunus trituberculatus and its Hox gene families provides insights of decapod evolution.</title>
        <authorList>
            <person name="Jeong J.-H."/>
            <person name="Song I."/>
            <person name="Kim S."/>
            <person name="Choi T."/>
            <person name="Kim D."/>
            <person name="Ryu S."/>
            <person name="Kim W."/>
        </authorList>
    </citation>
    <scope>NUCLEOTIDE SEQUENCE [LARGE SCALE GENOMIC DNA]</scope>
    <source>
        <tissue evidence="8">Muscle</tissue>
    </source>
</reference>
<keyword evidence="1" id="KW-0479">Metal-binding</keyword>
<evidence type="ECO:0000256" key="3">
    <source>
        <dbReference type="ARBA" id="ARBA00022771"/>
    </source>
</evidence>
<evidence type="ECO:0000313" key="8">
    <source>
        <dbReference type="EMBL" id="MPC42953.1"/>
    </source>
</evidence>
<dbReference type="PANTHER" id="PTHR24379">
    <property type="entry name" value="KRAB AND ZINC FINGER DOMAIN-CONTAINING"/>
    <property type="match status" value="1"/>
</dbReference>
<evidence type="ECO:0000256" key="1">
    <source>
        <dbReference type="ARBA" id="ARBA00022723"/>
    </source>
</evidence>
<dbReference type="PROSITE" id="PS50157">
    <property type="entry name" value="ZINC_FINGER_C2H2_2"/>
    <property type="match status" value="3"/>
</dbReference>
<feature type="region of interest" description="Disordered" evidence="6">
    <location>
        <begin position="1234"/>
        <end position="1256"/>
    </location>
</feature>
<dbReference type="Proteomes" id="UP000324222">
    <property type="component" value="Unassembled WGS sequence"/>
</dbReference>
<keyword evidence="4" id="KW-0862">Zinc</keyword>
<gene>
    <name evidence="8" type="primary">ZNF846_1</name>
    <name evidence="8" type="ORF">E2C01_036589</name>
</gene>
<dbReference type="PROSITE" id="PS00028">
    <property type="entry name" value="ZINC_FINGER_C2H2_1"/>
    <property type="match status" value="2"/>
</dbReference>
<protein>
    <submittedName>
        <fullName evidence="8">Zinc finger protein 846</fullName>
    </submittedName>
</protein>
<keyword evidence="3 5" id="KW-0863">Zinc-finger</keyword>
<evidence type="ECO:0000256" key="2">
    <source>
        <dbReference type="ARBA" id="ARBA00022737"/>
    </source>
</evidence>
<keyword evidence="9" id="KW-1185">Reference proteome</keyword>
<dbReference type="SMART" id="SM00355">
    <property type="entry name" value="ZnF_C2H2"/>
    <property type="match status" value="3"/>
</dbReference>
<dbReference type="OrthoDB" id="6507136at2759"/>
<feature type="domain" description="C2H2-type" evidence="7">
    <location>
        <begin position="1427"/>
        <end position="1454"/>
    </location>
</feature>
<sequence>MAQNSAISLKDVTHKATAAVTTTIDRELWEHQCREGGDPCSFVGFELDSRSAKLFSDLKQILMKKNIKKEVSGLNGVIMKGEDTRLTLSTDGSVESESLYNPKKVFKEDKNFPYGMKKKDSLVNIEKMALHDKTSGVLEDVCFVSIAGDSLNSDDDENSTDIIIIKEIVHNDSRLVASGVQQNSELVQSSKERVREADLEAPYLCMGHKEPSPLVVELKPGNYSMDPEMEVMQESQYHLYAAPEIIEEVVTVEDMEGVEEADILSSTFFTPASSVNLDHSYCSPPPPWPLQTLNDSLQSHTEEQYSDVSECETLSVTSEMMDGALVCHSGDDVSAGLASASLPLLDDDRDEASSAVTTHCAFHQSHLRGGDNSNGLSCNVSLLQPHITTDHISSEPKQPRQDERVDRMMNTCFLTRVKKSPAKIPTSLPEGKPAQETYHDHKLLSPKDVFYNRNSQILQMSEMNVENDGSEETGSGNNRESQRAGSQERMMIRSSIQLRKRKIYKLIQVPQRESINFDKMSDIDTYYTNDVTSFEDDLPVSTEKKEIEKPLDLFPSSKAEKKAATKIWQVLVSQLEDCVRGITTLPPAVSVHTKKRKRSLSSRRAKGSTSLQVPRKSDSRGDGVGASCAENQNSQASQCEKIKEGSNQAVQSCIENRNAENKRKCVCFCRYNTVLPLASRRTCCGRKKVQSGCRRSSRTIRKEDMAFPTDQKTFFQNLGLMEKSLYDKDVFYESLVTHRTRNVRANQIKGKDHYRMFLDNLHGDALDQSSDKLKQPFPLAFITKQNLCKLSTRSKPANKGSNLPWLRDEHATEHNFEGFCDVSDSQRRRIGDTSLRQKFEFEPSVSLDDVSSSSASKSGTLSSMPFCCTDTNDNFTENCIIPKTQQDLLPALSKASVDLEECPVCEKSNGACPLGHKLEMESLNSRVLEEKGQSSLVVTKEEVLQPCQPVEGAPALLVEEHDKDDCEGALPDSWSDCMMKEMTEDTPAQPSLGQHSVPTSDTIEVDEHNGDNCLRSLPDSMTIGAENVPRVCSVFSAAALSTPIDDASVESVPSDTMEVDEDDCDSCLSSLPDLMSIGTEKVTEKVPKICSLFPAATMSTPGDDTSVESVRELLKSPISLFHDESDKCDFLGFDEPHCHILKTSPQLEAKINATHNAGDVHNRDIFCGRSKLKPFMEVLGGQHGSVDVSKEIEELSCYATTLKADKLSRTITSELGMESEAEAVMSLATKRLETVKDPSSPIPKSPSKNDNTSKLGEFDLSRNCRVNLTKLKMPGGAMERVKVDIKDSIVTPLFSTDLSPEKLIKSPEKLDSESHITFTRFPKRQNVKKIKYSELLKSNIRRSLNGMHRTERPDPTCGSKHSRSTSDGVLFRCCSCPATFRSKGALTGHLQTHKKKEFTCLECGLSFQEEVLLHSHRRLHSTAREAVLCEKCGESFSQLEDLRNHVKNHLSPKSPKCKMCNQTCNCQLASNESLEMHLKDCKNRCVECRGTLVVPSILKRNTRTHDRGKPHHCALCSDNMPHDN</sequence>
<dbReference type="InterPro" id="IPR036236">
    <property type="entry name" value="Znf_C2H2_sf"/>
</dbReference>
<dbReference type="InterPro" id="IPR013087">
    <property type="entry name" value="Znf_C2H2_type"/>
</dbReference>
<feature type="compositionally biased region" description="Polar residues" evidence="6">
    <location>
        <begin position="472"/>
        <end position="485"/>
    </location>
</feature>
<feature type="domain" description="C2H2-type" evidence="7">
    <location>
        <begin position="1398"/>
        <end position="1425"/>
    </location>
</feature>
<feature type="compositionally biased region" description="Basic residues" evidence="6">
    <location>
        <begin position="592"/>
        <end position="606"/>
    </location>
</feature>
<evidence type="ECO:0000259" key="7">
    <source>
        <dbReference type="PROSITE" id="PS50157"/>
    </source>
</evidence>
<dbReference type="GO" id="GO:0000981">
    <property type="term" value="F:DNA-binding transcription factor activity, RNA polymerase II-specific"/>
    <property type="evidence" value="ECO:0007669"/>
    <property type="project" value="TreeGrafter"/>
</dbReference>
<dbReference type="GO" id="GO:0008270">
    <property type="term" value="F:zinc ion binding"/>
    <property type="evidence" value="ECO:0007669"/>
    <property type="project" value="UniProtKB-KW"/>
</dbReference>
<evidence type="ECO:0000256" key="5">
    <source>
        <dbReference type="PROSITE-ProRule" id="PRU00042"/>
    </source>
</evidence>
<comment type="caution">
    <text evidence="8">The sequence shown here is derived from an EMBL/GenBank/DDBJ whole genome shotgun (WGS) entry which is preliminary data.</text>
</comment>
<dbReference type="SUPFAM" id="SSF57667">
    <property type="entry name" value="beta-beta-alpha zinc fingers"/>
    <property type="match status" value="2"/>
</dbReference>
<feature type="region of interest" description="Disordered" evidence="6">
    <location>
        <begin position="463"/>
        <end position="489"/>
    </location>
</feature>
<dbReference type="Pfam" id="PF00096">
    <property type="entry name" value="zf-C2H2"/>
    <property type="match status" value="1"/>
</dbReference>
<feature type="region of interest" description="Disordered" evidence="6">
    <location>
        <begin position="985"/>
        <end position="1011"/>
    </location>
</feature>
<keyword evidence="2" id="KW-0677">Repeat</keyword>
<name>A0A5B7FCV8_PORTR</name>
<evidence type="ECO:0000256" key="6">
    <source>
        <dbReference type="SAM" id="MobiDB-lite"/>
    </source>
</evidence>
<dbReference type="PANTHER" id="PTHR24379:SF127">
    <property type="entry name" value="BLOODY FINGERS-RELATED"/>
    <property type="match status" value="1"/>
</dbReference>